<evidence type="ECO:0000313" key="2">
    <source>
        <dbReference type="EMBL" id="MDO1450735.1"/>
    </source>
</evidence>
<dbReference type="Proteomes" id="UP001168528">
    <property type="component" value="Unassembled WGS sequence"/>
</dbReference>
<dbReference type="InterPro" id="IPR022187">
    <property type="entry name" value="Conjug_transposon_TraM"/>
</dbReference>
<evidence type="ECO:0000313" key="3">
    <source>
        <dbReference type="Proteomes" id="UP001168528"/>
    </source>
</evidence>
<dbReference type="Pfam" id="PF12508">
    <property type="entry name" value="Transposon_TraM"/>
    <property type="match status" value="1"/>
</dbReference>
<dbReference type="EMBL" id="JAUKPO010000035">
    <property type="protein sequence ID" value="MDO1450735.1"/>
    <property type="molecule type" value="Genomic_DNA"/>
</dbReference>
<accession>A0ABT8RF86</accession>
<name>A0ABT8RF86_9BACT</name>
<organism evidence="2 3">
    <name type="scientific">Rhodocytophaga aerolata</name>
    <dbReference type="NCBI Taxonomy" id="455078"/>
    <lineage>
        <taxon>Bacteria</taxon>
        <taxon>Pseudomonadati</taxon>
        <taxon>Bacteroidota</taxon>
        <taxon>Cytophagia</taxon>
        <taxon>Cytophagales</taxon>
        <taxon>Rhodocytophagaceae</taxon>
        <taxon>Rhodocytophaga</taxon>
    </lineage>
</organism>
<feature type="domain" description="Conjugative transposon TraM C-terminal" evidence="1">
    <location>
        <begin position="304"/>
        <end position="448"/>
    </location>
</feature>
<keyword evidence="3" id="KW-1185">Reference proteome</keyword>
<dbReference type="NCBIfam" id="TIGR03779">
    <property type="entry name" value="Bac_Flav_CT_M"/>
    <property type="match status" value="1"/>
</dbReference>
<proteinExistence type="predicted"/>
<sequence length="453" mass="50035">MHHPLSPSFLRQRKMALFLPLLFVPFLSILFFLSGGGKGLVAADHSLQLSSGLNANVPTAAEDSRVSQIYSSKLKAYENVSEDSLTRKKRNIFSFLQSDKISDLLEDKSENMGFNYDIHRTHEQQLHAPEQAAYKEAQKEIEKVNTIASANVLSSAGSRQSYRRSYSSKASAISSEEYLQQKMVDDYEKAQKQQQELYEIMKDYYKNGNMGAGHNPFAANQVTAHSPEFTQTNTAQKSTETVKRKALKVKIEDPIQPVVSSLQQKDTHTEISETNNSLSINPANTSEFFTAGKTSKAVNEANVIMAAIHEEQSILSGSTVKMRLLNSIMIGDIVIPKNHFIYGVCAISDERLQIKITSLKYMEMVFTIQLTVYDADGLEGIYMPGSISRTAIKQGVGQGVGNVNLLGFSPTVGAQLTQTAIDAGKSILAKKAALIRVTLKANYQVFLKPSQSE</sequence>
<evidence type="ECO:0000259" key="1">
    <source>
        <dbReference type="Pfam" id="PF12508"/>
    </source>
</evidence>
<dbReference type="RefSeq" id="WP_302041533.1">
    <property type="nucleotide sequence ID" value="NZ_JAUKPO010000035.1"/>
</dbReference>
<dbReference type="InterPro" id="IPR055407">
    <property type="entry name" value="TraM_C"/>
</dbReference>
<reference evidence="2" key="1">
    <citation type="submission" date="2023-07" db="EMBL/GenBank/DDBJ databases">
        <title>The genome sequence of Rhodocytophaga aerolata KACC 12507.</title>
        <authorList>
            <person name="Zhang X."/>
        </authorList>
    </citation>
    <scope>NUCLEOTIDE SEQUENCE</scope>
    <source>
        <strain evidence="2">KACC 12507</strain>
    </source>
</reference>
<comment type="caution">
    <text evidence="2">The sequence shown here is derived from an EMBL/GenBank/DDBJ whole genome shotgun (WGS) entry which is preliminary data.</text>
</comment>
<gene>
    <name evidence="2" type="primary">traM</name>
    <name evidence="2" type="ORF">Q0590_30965</name>
</gene>
<protein>
    <submittedName>
        <fullName evidence="2">Conjugative transposon protein TraM</fullName>
    </submittedName>
</protein>